<dbReference type="PANTHER" id="PTHR30055:SF222">
    <property type="entry name" value="REGULATORY PROTEIN"/>
    <property type="match status" value="1"/>
</dbReference>
<reference evidence="4" key="1">
    <citation type="submission" date="2020-09" db="EMBL/GenBank/DDBJ databases">
        <title>A novel bacterium of genus Paenibacillus, isolated from South China Sea.</title>
        <authorList>
            <person name="Huang H."/>
            <person name="Mo K."/>
            <person name="Hu Y."/>
        </authorList>
    </citation>
    <scope>NUCLEOTIDE SEQUENCE</scope>
    <source>
        <strain evidence="4">IB182493</strain>
    </source>
</reference>
<proteinExistence type="predicted"/>
<evidence type="ECO:0000256" key="1">
    <source>
        <dbReference type="ARBA" id="ARBA00023125"/>
    </source>
</evidence>
<keyword evidence="5" id="KW-1185">Reference proteome</keyword>
<feature type="DNA-binding region" description="H-T-H motif" evidence="2">
    <location>
        <begin position="47"/>
        <end position="66"/>
    </location>
</feature>
<protein>
    <submittedName>
        <fullName evidence="4">TetR/AcrR family transcriptional regulator</fullName>
    </submittedName>
</protein>
<feature type="domain" description="HTH tetR-type" evidence="3">
    <location>
        <begin position="24"/>
        <end position="84"/>
    </location>
</feature>
<dbReference type="AlphaFoldDB" id="A0A927H8Q3"/>
<dbReference type="PANTHER" id="PTHR30055">
    <property type="entry name" value="HTH-TYPE TRANSCRIPTIONAL REGULATOR RUTR"/>
    <property type="match status" value="1"/>
</dbReference>
<dbReference type="InterPro" id="IPR001647">
    <property type="entry name" value="HTH_TetR"/>
</dbReference>
<comment type="caution">
    <text evidence="4">The sequence shown here is derived from an EMBL/GenBank/DDBJ whole genome shotgun (WGS) entry which is preliminary data.</text>
</comment>
<accession>A0A927H8Q3</accession>
<dbReference type="GO" id="GO:0006355">
    <property type="term" value="P:regulation of DNA-templated transcription"/>
    <property type="evidence" value="ECO:0007669"/>
    <property type="project" value="UniProtKB-ARBA"/>
</dbReference>
<gene>
    <name evidence="4" type="ORF">IDH41_19865</name>
</gene>
<keyword evidence="1 2" id="KW-0238">DNA-binding</keyword>
<dbReference type="GO" id="GO:0003677">
    <property type="term" value="F:DNA binding"/>
    <property type="evidence" value="ECO:0007669"/>
    <property type="project" value="UniProtKB-UniRule"/>
</dbReference>
<dbReference type="Gene3D" id="1.10.10.60">
    <property type="entry name" value="Homeodomain-like"/>
    <property type="match status" value="1"/>
</dbReference>
<evidence type="ECO:0000313" key="4">
    <source>
        <dbReference type="EMBL" id="MBD2870844.1"/>
    </source>
</evidence>
<evidence type="ECO:0000313" key="5">
    <source>
        <dbReference type="Proteomes" id="UP000632125"/>
    </source>
</evidence>
<evidence type="ECO:0000259" key="3">
    <source>
        <dbReference type="PROSITE" id="PS50977"/>
    </source>
</evidence>
<dbReference type="SUPFAM" id="SSF48498">
    <property type="entry name" value="Tetracyclin repressor-like, C-terminal domain"/>
    <property type="match status" value="1"/>
</dbReference>
<dbReference type="Proteomes" id="UP000632125">
    <property type="component" value="Unassembled WGS sequence"/>
</dbReference>
<organism evidence="4 5">
    <name type="scientific">Paenibacillus arenilitoris</name>
    <dbReference type="NCBI Taxonomy" id="2772299"/>
    <lineage>
        <taxon>Bacteria</taxon>
        <taxon>Bacillati</taxon>
        <taxon>Bacillota</taxon>
        <taxon>Bacilli</taxon>
        <taxon>Bacillales</taxon>
        <taxon>Paenibacillaceae</taxon>
        <taxon>Paenibacillus</taxon>
    </lineage>
</organism>
<name>A0A927H8Q3_9BACL</name>
<dbReference type="SUPFAM" id="SSF46689">
    <property type="entry name" value="Homeodomain-like"/>
    <property type="match status" value="1"/>
</dbReference>
<dbReference type="Pfam" id="PF00440">
    <property type="entry name" value="TetR_N"/>
    <property type="match status" value="1"/>
</dbReference>
<dbReference type="EMBL" id="JACXIY010000024">
    <property type="protein sequence ID" value="MBD2870844.1"/>
    <property type="molecule type" value="Genomic_DNA"/>
</dbReference>
<dbReference type="RefSeq" id="WP_190864107.1">
    <property type="nucleotide sequence ID" value="NZ_JACXIY010000024.1"/>
</dbReference>
<dbReference type="InterPro" id="IPR050109">
    <property type="entry name" value="HTH-type_TetR-like_transc_reg"/>
</dbReference>
<sequence>MSERKEQWLEELIRLTEGDEKKKTDKQAKILEAAIEIFAEKGFAATSTSEIAQKAGVAEGTIFRHYKTKKDLLLSIAGPIASKLVAPFLARDFAKVIDLPYEKADDFFRSVARDRLRFARNNEKLIRILIHEVPFQPELMEQMKAMLTEIVAARMKRVVEHFQNQGQLIEAPPWRIVRSAASMFIGMIIFHVILAPDFPFDDDEEIDRTLDLLMHGISGRKA</sequence>
<dbReference type="PROSITE" id="PS50977">
    <property type="entry name" value="HTH_TETR_2"/>
    <property type="match status" value="1"/>
</dbReference>
<dbReference type="PRINTS" id="PR00455">
    <property type="entry name" value="HTHTETR"/>
</dbReference>
<dbReference type="InterPro" id="IPR009057">
    <property type="entry name" value="Homeodomain-like_sf"/>
</dbReference>
<dbReference type="Gene3D" id="1.10.357.10">
    <property type="entry name" value="Tetracycline Repressor, domain 2"/>
    <property type="match status" value="1"/>
</dbReference>
<dbReference type="InterPro" id="IPR036271">
    <property type="entry name" value="Tet_transcr_reg_TetR-rel_C_sf"/>
</dbReference>
<evidence type="ECO:0000256" key="2">
    <source>
        <dbReference type="PROSITE-ProRule" id="PRU00335"/>
    </source>
</evidence>